<protein>
    <submittedName>
        <fullName evidence="7">RDD family protein</fullName>
    </submittedName>
</protein>
<keyword evidence="8" id="KW-1185">Reference proteome</keyword>
<evidence type="ECO:0000256" key="5">
    <source>
        <dbReference type="SAM" id="Phobius"/>
    </source>
</evidence>
<dbReference type="EMBL" id="SJPV01000017">
    <property type="protein sequence ID" value="TWU31407.1"/>
    <property type="molecule type" value="Genomic_DNA"/>
</dbReference>
<evidence type="ECO:0000256" key="2">
    <source>
        <dbReference type="ARBA" id="ARBA00022692"/>
    </source>
</evidence>
<dbReference type="AlphaFoldDB" id="A0A5C6D6S6"/>
<evidence type="ECO:0000256" key="3">
    <source>
        <dbReference type="ARBA" id="ARBA00022989"/>
    </source>
</evidence>
<dbReference type="RefSeq" id="WP_146530985.1">
    <property type="nucleotide sequence ID" value="NZ_SJPV01000017.1"/>
</dbReference>
<keyword evidence="4 5" id="KW-0472">Membrane</keyword>
<organism evidence="7 8">
    <name type="scientific">Novipirellula artificiosorum</name>
    <dbReference type="NCBI Taxonomy" id="2528016"/>
    <lineage>
        <taxon>Bacteria</taxon>
        <taxon>Pseudomonadati</taxon>
        <taxon>Planctomycetota</taxon>
        <taxon>Planctomycetia</taxon>
        <taxon>Pirellulales</taxon>
        <taxon>Pirellulaceae</taxon>
        <taxon>Novipirellula</taxon>
    </lineage>
</organism>
<keyword evidence="2 5" id="KW-0812">Transmembrane</keyword>
<evidence type="ECO:0000256" key="1">
    <source>
        <dbReference type="ARBA" id="ARBA00004141"/>
    </source>
</evidence>
<reference evidence="7 8" key="1">
    <citation type="submission" date="2019-02" db="EMBL/GenBank/DDBJ databases">
        <title>Deep-cultivation of Planctomycetes and their phenomic and genomic characterization uncovers novel biology.</title>
        <authorList>
            <person name="Wiegand S."/>
            <person name="Jogler M."/>
            <person name="Boedeker C."/>
            <person name="Pinto D."/>
            <person name="Vollmers J."/>
            <person name="Rivas-Marin E."/>
            <person name="Kohn T."/>
            <person name="Peeters S.H."/>
            <person name="Heuer A."/>
            <person name="Rast P."/>
            <person name="Oberbeckmann S."/>
            <person name="Bunk B."/>
            <person name="Jeske O."/>
            <person name="Meyerdierks A."/>
            <person name="Storesund J.E."/>
            <person name="Kallscheuer N."/>
            <person name="Luecker S."/>
            <person name="Lage O.M."/>
            <person name="Pohl T."/>
            <person name="Merkel B.J."/>
            <person name="Hornburger P."/>
            <person name="Mueller R.-W."/>
            <person name="Bruemmer F."/>
            <person name="Labrenz M."/>
            <person name="Spormann A.M."/>
            <person name="Op Den Camp H."/>
            <person name="Overmann J."/>
            <person name="Amann R."/>
            <person name="Jetten M.S.M."/>
            <person name="Mascher T."/>
            <person name="Medema M.H."/>
            <person name="Devos D.P."/>
            <person name="Kaster A.-K."/>
            <person name="Ovreas L."/>
            <person name="Rohde M."/>
            <person name="Galperin M.Y."/>
            <person name="Jogler C."/>
        </authorList>
    </citation>
    <scope>NUCLEOTIDE SEQUENCE [LARGE SCALE GENOMIC DNA]</scope>
    <source>
        <strain evidence="7 8">Poly41</strain>
    </source>
</reference>
<dbReference type="Pfam" id="PF06271">
    <property type="entry name" value="RDD"/>
    <property type="match status" value="1"/>
</dbReference>
<comment type="caution">
    <text evidence="7">The sequence shown here is derived from an EMBL/GenBank/DDBJ whole genome shotgun (WGS) entry which is preliminary data.</text>
</comment>
<gene>
    <name evidence="7" type="ORF">Poly41_62760</name>
</gene>
<dbReference type="InterPro" id="IPR010432">
    <property type="entry name" value="RDD"/>
</dbReference>
<comment type="subcellular location">
    <subcellularLocation>
        <location evidence="1">Membrane</location>
        <topology evidence="1">Multi-pass membrane protein</topology>
    </subcellularLocation>
</comment>
<evidence type="ECO:0000313" key="7">
    <source>
        <dbReference type="EMBL" id="TWU31407.1"/>
    </source>
</evidence>
<evidence type="ECO:0000313" key="8">
    <source>
        <dbReference type="Proteomes" id="UP000319143"/>
    </source>
</evidence>
<evidence type="ECO:0000256" key="4">
    <source>
        <dbReference type="ARBA" id="ARBA00023136"/>
    </source>
</evidence>
<feature type="transmembrane region" description="Helical" evidence="5">
    <location>
        <begin position="39"/>
        <end position="58"/>
    </location>
</feature>
<feature type="domain" description="RDD" evidence="6">
    <location>
        <begin position="2"/>
        <end position="104"/>
    </location>
</feature>
<accession>A0A5C6D6S6</accession>
<sequence>MYVIGVARNGSSSGKRMLGLRVVGESGGKVGNGRVSIRFAVAYPLWVLTALRFLYHASISGSVFPFEQHAIVACCVIQTCVTIASLVMMWTRADRKTLHDLAAGTIVIRDESDGLYRRRRMKVRK</sequence>
<proteinExistence type="predicted"/>
<dbReference type="GO" id="GO:0016020">
    <property type="term" value="C:membrane"/>
    <property type="evidence" value="ECO:0007669"/>
    <property type="project" value="UniProtKB-SubCell"/>
</dbReference>
<keyword evidence="3 5" id="KW-1133">Transmembrane helix</keyword>
<dbReference type="OrthoDB" id="9814143at2"/>
<dbReference type="Proteomes" id="UP000319143">
    <property type="component" value="Unassembled WGS sequence"/>
</dbReference>
<feature type="transmembrane region" description="Helical" evidence="5">
    <location>
        <begin position="70"/>
        <end position="90"/>
    </location>
</feature>
<name>A0A5C6D6S6_9BACT</name>
<evidence type="ECO:0000259" key="6">
    <source>
        <dbReference type="Pfam" id="PF06271"/>
    </source>
</evidence>